<dbReference type="GeneID" id="35805637"/>
<reference evidence="2 3" key="1">
    <citation type="submission" date="2017-09" db="EMBL/GenBank/DDBJ databases">
        <title>Evaluation of Pacific Biosciences Sequencing Technology to Finishing C. thermocellum Genome Sequences.</title>
        <authorList>
            <person name="Brown S."/>
        </authorList>
    </citation>
    <scope>NUCLEOTIDE SEQUENCE [LARGE SCALE GENOMIC DNA]</scope>
    <source>
        <strain evidence="2 3">AD2</strain>
    </source>
</reference>
<dbReference type="InterPro" id="IPR029044">
    <property type="entry name" value="Nucleotide-diphossugar_trans"/>
</dbReference>
<accession>A0AB36TDP0</accession>
<dbReference type="SUPFAM" id="SSF53448">
    <property type="entry name" value="Nucleotide-diphospho-sugar transferases"/>
    <property type="match status" value="1"/>
</dbReference>
<dbReference type="SMR" id="A0AB36TDP0"/>
<dbReference type="EMBL" id="PDBW01000001">
    <property type="protein sequence ID" value="PFH01411.1"/>
    <property type="molecule type" value="Genomic_DNA"/>
</dbReference>
<dbReference type="PANTHER" id="PTHR32385:SF15">
    <property type="entry name" value="INOSITOL PHOSPHOCERAMIDE MANNOSYLTRANSFERASE 1"/>
    <property type="match status" value="1"/>
</dbReference>
<comment type="caution">
    <text evidence="2">The sequence shown here is derived from an EMBL/GenBank/DDBJ whole genome shotgun (WGS) entry which is preliminary data.</text>
</comment>
<proteinExistence type="predicted"/>
<organism evidence="2 3">
    <name type="scientific">Acetivibrio thermocellus AD2</name>
    <dbReference type="NCBI Taxonomy" id="1138384"/>
    <lineage>
        <taxon>Bacteria</taxon>
        <taxon>Bacillati</taxon>
        <taxon>Bacillota</taxon>
        <taxon>Clostridia</taxon>
        <taxon>Eubacteriales</taxon>
        <taxon>Oscillospiraceae</taxon>
        <taxon>Acetivibrio</taxon>
    </lineage>
</organism>
<name>A0AB36TDP0_ACETH</name>
<dbReference type="AlphaFoldDB" id="A0AB36TDP0"/>
<evidence type="ECO:0000313" key="2">
    <source>
        <dbReference type="EMBL" id="PFH01411.1"/>
    </source>
</evidence>
<sequence length="327" mass="38344">MIPKVIHYFWFGRGKKNDVIERCMDSWKVHLPDYEIKEWNEDNFNVHINNFTLQAYQMKKWAFVSDYARLHILYHYGGIYLDTDLEITNSLDPFLDYEGFMGFFSNFDISGGIIGAAKGNKFIKKLLTYYENKNFIDGNGKIDEKTNVEIITEISKKHFGFVGENQTQQILDMTIFPKEYFTVRDVNVKNYAIHHYNASWLSHEEMNKHLKSYRKYYEFTVKWLDNLINNKIDLTPYKNKCIAIFGKGYIGELLVSYLQNNNVPIRQIIDTKFANDTYKDIPIVSSDTISDEVNLIIITPIHSFESIYLSLKEKSCADIISIENLLS</sequence>
<protein>
    <submittedName>
        <fullName evidence="2">Glycosyl transferase-like sugar-binding protein</fullName>
    </submittedName>
</protein>
<dbReference type="Proteomes" id="UP000223596">
    <property type="component" value="Unassembled WGS sequence"/>
</dbReference>
<dbReference type="Pfam" id="PF04488">
    <property type="entry name" value="Gly_transf_sug"/>
    <property type="match status" value="1"/>
</dbReference>
<dbReference type="GO" id="GO:0051999">
    <property type="term" value="P:mannosyl-inositol phosphorylceramide biosynthetic process"/>
    <property type="evidence" value="ECO:0007669"/>
    <property type="project" value="TreeGrafter"/>
</dbReference>
<dbReference type="RefSeq" id="WP_003521052.1">
    <property type="nucleotide sequence ID" value="NZ_CP013828.1"/>
</dbReference>
<dbReference type="PANTHER" id="PTHR32385">
    <property type="entry name" value="MANNOSYL PHOSPHORYLINOSITOL CERAMIDE SYNTHASE"/>
    <property type="match status" value="1"/>
</dbReference>
<evidence type="ECO:0000313" key="3">
    <source>
        <dbReference type="Proteomes" id="UP000223596"/>
    </source>
</evidence>
<evidence type="ECO:0000256" key="1">
    <source>
        <dbReference type="ARBA" id="ARBA00022679"/>
    </source>
</evidence>
<gene>
    <name evidence="2" type="ORF">M972_11143</name>
</gene>
<dbReference type="InterPro" id="IPR051706">
    <property type="entry name" value="Glycosyltransferase_domain"/>
</dbReference>
<dbReference type="Gene3D" id="3.90.550.20">
    <property type="match status" value="1"/>
</dbReference>
<dbReference type="InterPro" id="IPR007577">
    <property type="entry name" value="GlycoTrfase_DXD_sugar-bd_CS"/>
</dbReference>
<keyword evidence="1 2" id="KW-0808">Transferase</keyword>
<dbReference type="GO" id="GO:0016020">
    <property type="term" value="C:membrane"/>
    <property type="evidence" value="ECO:0007669"/>
    <property type="project" value="GOC"/>
</dbReference>
<dbReference type="GO" id="GO:0000030">
    <property type="term" value="F:mannosyltransferase activity"/>
    <property type="evidence" value="ECO:0007669"/>
    <property type="project" value="TreeGrafter"/>
</dbReference>